<organism evidence="2 3">
    <name type="scientific">Alligator mississippiensis</name>
    <name type="common">American alligator</name>
    <dbReference type="NCBI Taxonomy" id="8496"/>
    <lineage>
        <taxon>Eukaryota</taxon>
        <taxon>Metazoa</taxon>
        <taxon>Chordata</taxon>
        <taxon>Craniata</taxon>
        <taxon>Vertebrata</taxon>
        <taxon>Euteleostomi</taxon>
        <taxon>Archelosauria</taxon>
        <taxon>Archosauria</taxon>
        <taxon>Crocodylia</taxon>
        <taxon>Alligatoridae</taxon>
        <taxon>Alligatorinae</taxon>
        <taxon>Alligator</taxon>
    </lineage>
</organism>
<proteinExistence type="predicted"/>
<gene>
    <name evidence="2" type="ORF">Y1Q_0015696</name>
</gene>
<comment type="caution">
    <text evidence="2">The sequence shown here is derived from an EMBL/GenBank/DDBJ whole genome shotgun (WGS) entry which is preliminary data.</text>
</comment>
<evidence type="ECO:0000256" key="1">
    <source>
        <dbReference type="SAM" id="MobiDB-lite"/>
    </source>
</evidence>
<evidence type="ECO:0000313" key="2">
    <source>
        <dbReference type="EMBL" id="KYO38466.1"/>
    </source>
</evidence>
<accession>A0A151NNP0</accession>
<dbReference type="AlphaFoldDB" id="A0A151NNP0"/>
<protein>
    <submittedName>
        <fullName evidence="2">Uncharacterized protein</fullName>
    </submittedName>
</protein>
<name>A0A151NNP0_ALLMI</name>
<keyword evidence="3" id="KW-1185">Reference proteome</keyword>
<sequence length="92" mass="10389">MSWGRALPLASGTWPGELQHDPSPALMRGGRRHEKSILGGPRNNILRYSELPILMIVVEKFWLELKPLAGPLGDKKFVIWPNIQKDFGAHYS</sequence>
<feature type="region of interest" description="Disordered" evidence="1">
    <location>
        <begin position="14"/>
        <end position="35"/>
    </location>
</feature>
<dbReference type="Proteomes" id="UP000050525">
    <property type="component" value="Unassembled WGS sequence"/>
</dbReference>
<evidence type="ECO:0000313" key="3">
    <source>
        <dbReference type="Proteomes" id="UP000050525"/>
    </source>
</evidence>
<reference evidence="2 3" key="1">
    <citation type="journal article" date="2012" name="Genome Biol.">
        <title>Sequencing three crocodilian genomes to illuminate the evolution of archosaurs and amniotes.</title>
        <authorList>
            <person name="St John J.A."/>
            <person name="Braun E.L."/>
            <person name="Isberg S.R."/>
            <person name="Miles L.G."/>
            <person name="Chong A.Y."/>
            <person name="Gongora J."/>
            <person name="Dalzell P."/>
            <person name="Moran C."/>
            <person name="Bed'hom B."/>
            <person name="Abzhanov A."/>
            <person name="Burgess S.C."/>
            <person name="Cooksey A.M."/>
            <person name="Castoe T.A."/>
            <person name="Crawford N.G."/>
            <person name="Densmore L.D."/>
            <person name="Drew J.C."/>
            <person name="Edwards S.V."/>
            <person name="Faircloth B.C."/>
            <person name="Fujita M.K."/>
            <person name="Greenwold M.J."/>
            <person name="Hoffmann F.G."/>
            <person name="Howard J.M."/>
            <person name="Iguchi T."/>
            <person name="Janes D.E."/>
            <person name="Khan S.Y."/>
            <person name="Kohno S."/>
            <person name="de Koning A.J."/>
            <person name="Lance S.L."/>
            <person name="McCarthy F.M."/>
            <person name="McCormack J.E."/>
            <person name="Merchant M.E."/>
            <person name="Peterson D.G."/>
            <person name="Pollock D.D."/>
            <person name="Pourmand N."/>
            <person name="Raney B.J."/>
            <person name="Roessler K.A."/>
            <person name="Sanford J.R."/>
            <person name="Sawyer R.H."/>
            <person name="Schmidt C.J."/>
            <person name="Triplett E.W."/>
            <person name="Tuberville T.D."/>
            <person name="Venegas-Anaya M."/>
            <person name="Howard J.T."/>
            <person name="Jarvis E.D."/>
            <person name="Guillette L.J.Jr."/>
            <person name="Glenn T.C."/>
            <person name="Green R.E."/>
            <person name="Ray D.A."/>
        </authorList>
    </citation>
    <scope>NUCLEOTIDE SEQUENCE [LARGE SCALE GENOMIC DNA]</scope>
    <source>
        <strain evidence="2">KSC_2009_1</strain>
    </source>
</reference>
<dbReference type="EMBL" id="AKHW03002524">
    <property type="protein sequence ID" value="KYO38466.1"/>
    <property type="molecule type" value="Genomic_DNA"/>
</dbReference>